<protein>
    <submittedName>
        <fullName evidence="7">D-cysteine desulfhydrase family protein</fullName>
    </submittedName>
</protein>
<proteinExistence type="inferred from homology"/>
<evidence type="ECO:0000256" key="4">
    <source>
        <dbReference type="PIRSR" id="PIRSR006278-1"/>
    </source>
</evidence>
<dbReference type="Pfam" id="PF00291">
    <property type="entry name" value="PALP"/>
    <property type="match status" value="1"/>
</dbReference>
<evidence type="ECO:0000256" key="3">
    <source>
        <dbReference type="ARBA" id="ARBA00022898"/>
    </source>
</evidence>
<dbReference type="InterPro" id="IPR027278">
    <property type="entry name" value="ACCD_DCysDesulf"/>
</dbReference>
<dbReference type="PANTHER" id="PTHR43780">
    <property type="entry name" value="1-AMINOCYCLOPROPANE-1-CARBOXYLATE DEAMINASE-RELATED"/>
    <property type="match status" value="1"/>
</dbReference>
<evidence type="ECO:0000259" key="6">
    <source>
        <dbReference type="Pfam" id="PF00291"/>
    </source>
</evidence>
<gene>
    <name evidence="7" type="ORF">D1164_09055</name>
</gene>
<dbReference type="SUPFAM" id="SSF53686">
    <property type="entry name" value="Tryptophan synthase beta subunit-like PLP-dependent enzymes"/>
    <property type="match status" value="1"/>
</dbReference>
<comment type="caution">
    <text evidence="7">The sequence shown here is derived from an EMBL/GenBank/DDBJ whole genome shotgun (WGS) entry which is preliminary data.</text>
</comment>
<dbReference type="NCBIfam" id="TIGR01275">
    <property type="entry name" value="ACC_deam_rel"/>
    <property type="match status" value="1"/>
</dbReference>
<organism evidence="7 8">
    <name type="scientific">Mariniphaga sediminis</name>
    <dbReference type="NCBI Taxonomy" id="1628158"/>
    <lineage>
        <taxon>Bacteria</taxon>
        <taxon>Pseudomonadati</taxon>
        <taxon>Bacteroidota</taxon>
        <taxon>Bacteroidia</taxon>
        <taxon>Marinilabiliales</taxon>
        <taxon>Prolixibacteraceae</taxon>
        <taxon>Mariniphaga</taxon>
    </lineage>
</organism>
<dbReference type="InterPro" id="IPR001926">
    <property type="entry name" value="TrpB-like_PALP"/>
</dbReference>
<dbReference type="AlphaFoldDB" id="A0A399D5S9"/>
<evidence type="ECO:0000256" key="2">
    <source>
        <dbReference type="ARBA" id="ARBA00008639"/>
    </source>
</evidence>
<feature type="active site" description="Nucleophile" evidence="4">
    <location>
        <position position="72"/>
    </location>
</feature>
<dbReference type="InterPro" id="IPR005966">
    <property type="entry name" value="D-Cys_desShydrase"/>
</dbReference>
<dbReference type="RefSeq" id="WP_119349632.1">
    <property type="nucleotide sequence ID" value="NZ_QWET01000005.1"/>
</dbReference>
<sequence length="325" mass="35943">MKQKISLGFFPTPLYELKNLSSLYNNYRIFIKRDDHNGVATGGNKIRKLEYLLYDALNKGCDTVITAGAQQSNHCRLTAASCARENLKCYLLLGGEKPAHYSGNLLLSQLLGAEIHFTGDNRKGEDIDDLVKELIKKGRKPYVIPYGGTNETGALGYVDAVAEMKEQLTEMKQTIDYIIFASSSGGTHAGLIAGSAINQLKSKLIGINIDKDETNGNALENIITDIVPKILNTYGIKPEIKRNDIHLLKDYDKAGYGVVTEHEKRAIKLLAESEGILLDPVYTARAFHGMIDLMERRVLKPGSNVLFLHTGGLPANFHYAENLYP</sequence>
<name>A0A399D5S9_9BACT</name>
<dbReference type="PIRSF" id="PIRSF006278">
    <property type="entry name" value="ACCD_DCysDesulf"/>
    <property type="match status" value="1"/>
</dbReference>
<reference evidence="7 8" key="1">
    <citation type="journal article" date="2015" name="Int. J. Syst. Evol. Microbiol.">
        <title>Mariniphaga sediminis sp. nov., isolated from coastal sediment.</title>
        <authorList>
            <person name="Wang F.Q."/>
            <person name="Shen Q.Y."/>
            <person name="Chen G.J."/>
            <person name="Du Z.J."/>
        </authorList>
    </citation>
    <scope>NUCLEOTIDE SEQUENCE [LARGE SCALE GENOMIC DNA]</scope>
    <source>
        <strain evidence="7 8">SY21</strain>
    </source>
</reference>
<dbReference type="InterPro" id="IPR036052">
    <property type="entry name" value="TrpB-like_PALP_sf"/>
</dbReference>
<accession>A0A399D5S9</accession>
<dbReference type="PANTHER" id="PTHR43780:SF2">
    <property type="entry name" value="1-AMINOCYCLOPROPANE-1-CARBOXYLATE DEAMINASE-RELATED"/>
    <property type="match status" value="1"/>
</dbReference>
<dbReference type="GO" id="GO:0019148">
    <property type="term" value="F:D-cysteine desulfhydrase activity"/>
    <property type="evidence" value="ECO:0007669"/>
    <property type="project" value="TreeGrafter"/>
</dbReference>
<evidence type="ECO:0000256" key="1">
    <source>
        <dbReference type="ARBA" id="ARBA00001933"/>
    </source>
</evidence>
<keyword evidence="3 5" id="KW-0663">Pyridoxal phosphate</keyword>
<evidence type="ECO:0000313" key="8">
    <source>
        <dbReference type="Proteomes" id="UP000266441"/>
    </source>
</evidence>
<feature type="domain" description="Tryptophan synthase beta chain-like PALP" evidence="6">
    <location>
        <begin position="5"/>
        <end position="311"/>
    </location>
</feature>
<feature type="modified residue" description="N6-(pyridoxal phosphate)lysine" evidence="5">
    <location>
        <position position="45"/>
    </location>
</feature>
<dbReference type="Proteomes" id="UP000266441">
    <property type="component" value="Unassembled WGS sequence"/>
</dbReference>
<comment type="cofactor">
    <cofactor evidence="1">
        <name>pyridoxal 5'-phosphate</name>
        <dbReference type="ChEBI" id="CHEBI:597326"/>
    </cofactor>
</comment>
<comment type="similarity">
    <text evidence="2">Belongs to the ACC deaminase/D-cysteine desulfhydrase family.</text>
</comment>
<evidence type="ECO:0000313" key="7">
    <source>
        <dbReference type="EMBL" id="RIH65790.1"/>
    </source>
</evidence>
<evidence type="ECO:0000256" key="5">
    <source>
        <dbReference type="PIRSR" id="PIRSR006278-2"/>
    </source>
</evidence>
<dbReference type="Gene3D" id="3.40.50.1100">
    <property type="match status" value="2"/>
</dbReference>
<keyword evidence="8" id="KW-1185">Reference proteome</keyword>
<dbReference type="OrthoDB" id="9801249at2"/>
<dbReference type="EMBL" id="QWET01000005">
    <property type="protein sequence ID" value="RIH65790.1"/>
    <property type="molecule type" value="Genomic_DNA"/>
</dbReference>